<feature type="compositionally biased region" description="Low complexity" evidence="3">
    <location>
        <begin position="188"/>
        <end position="208"/>
    </location>
</feature>
<dbReference type="Pfam" id="PF05362">
    <property type="entry name" value="Lon_C"/>
    <property type="match status" value="1"/>
</dbReference>
<dbReference type="Pfam" id="PF13481">
    <property type="entry name" value="AAA_25"/>
    <property type="match status" value="1"/>
</dbReference>
<dbReference type="GO" id="GO:0140664">
    <property type="term" value="F:ATP-dependent DNA damage sensor activity"/>
    <property type="evidence" value="ECO:0007669"/>
    <property type="project" value="InterPro"/>
</dbReference>
<dbReference type="InterPro" id="IPR041166">
    <property type="entry name" value="Rubredoxin_2"/>
</dbReference>
<feature type="compositionally biased region" description="Acidic residues" evidence="3">
    <location>
        <begin position="83"/>
        <end position="100"/>
    </location>
</feature>
<dbReference type="GO" id="GO:0005524">
    <property type="term" value="F:ATP binding"/>
    <property type="evidence" value="ECO:0007669"/>
    <property type="project" value="InterPro"/>
</dbReference>
<name>A0A7S3KWX8_9STRA</name>
<dbReference type="GO" id="GO:0006508">
    <property type="term" value="P:proteolysis"/>
    <property type="evidence" value="ECO:0007669"/>
    <property type="project" value="InterPro"/>
</dbReference>
<dbReference type="GO" id="GO:0004176">
    <property type="term" value="F:ATP-dependent peptidase activity"/>
    <property type="evidence" value="ECO:0007669"/>
    <property type="project" value="InterPro"/>
</dbReference>
<reference evidence="5" key="1">
    <citation type="submission" date="2021-01" db="EMBL/GenBank/DDBJ databases">
        <authorList>
            <person name="Corre E."/>
            <person name="Pelletier E."/>
            <person name="Niang G."/>
            <person name="Scheremetjew M."/>
            <person name="Finn R."/>
            <person name="Kale V."/>
            <person name="Holt S."/>
            <person name="Cochrane G."/>
            <person name="Meng A."/>
            <person name="Brown T."/>
            <person name="Cohen L."/>
        </authorList>
    </citation>
    <scope>NUCLEOTIDE SEQUENCE</scope>
    <source>
        <strain evidence="5">CCMP127</strain>
    </source>
</reference>
<dbReference type="PANTHER" id="PTHR32472:SF10">
    <property type="entry name" value="DNA REPAIR PROTEIN RADA-LIKE PROTEIN"/>
    <property type="match status" value="1"/>
</dbReference>
<dbReference type="SMART" id="SM00382">
    <property type="entry name" value="AAA"/>
    <property type="match status" value="1"/>
</dbReference>
<dbReference type="PROSITE" id="PS50162">
    <property type="entry name" value="RECA_2"/>
    <property type="match status" value="1"/>
</dbReference>
<feature type="domain" description="RecA family profile 1" evidence="4">
    <location>
        <begin position="231"/>
        <end position="432"/>
    </location>
</feature>
<dbReference type="GO" id="GO:0004252">
    <property type="term" value="F:serine-type endopeptidase activity"/>
    <property type="evidence" value="ECO:0007669"/>
    <property type="project" value="InterPro"/>
</dbReference>
<dbReference type="InterPro" id="IPR003593">
    <property type="entry name" value="AAA+_ATPase"/>
</dbReference>
<dbReference type="GO" id="GO:0046872">
    <property type="term" value="F:metal ion binding"/>
    <property type="evidence" value="ECO:0007669"/>
    <property type="project" value="UniProtKB-KW"/>
</dbReference>
<dbReference type="InterPro" id="IPR014721">
    <property type="entry name" value="Ribsml_uS5_D2-typ_fold_subgr"/>
</dbReference>
<accession>A0A7S3KWX8</accession>
<comment type="subcellular location">
    <subcellularLocation>
        <location evidence="1">Plastid</location>
        <location evidence="1">Chloroplast</location>
    </subcellularLocation>
</comment>
<dbReference type="Gene3D" id="3.30.230.10">
    <property type="match status" value="1"/>
</dbReference>
<dbReference type="PROSITE" id="PS51257">
    <property type="entry name" value="PROKAR_LIPOPROTEIN"/>
    <property type="match status" value="1"/>
</dbReference>
<evidence type="ECO:0000256" key="3">
    <source>
        <dbReference type="SAM" id="MobiDB-lite"/>
    </source>
</evidence>
<dbReference type="InterPro" id="IPR008269">
    <property type="entry name" value="Lon_proteolytic"/>
</dbReference>
<dbReference type="EMBL" id="HBIM01000269">
    <property type="protein sequence ID" value="CAE0401924.1"/>
    <property type="molecule type" value="Transcribed_RNA"/>
</dbReference>
<organism evidence="5">
    <name type="scientific">Amphora coffeiformis</name>
    <dbReference type="NCBI Taxonomy" id="265554"/>
    <lineage>
        <taxon>Eukaryota</taxon>
        <taxon>Sar</taxon>
        <taxon>Stramenopiles</taxon>
        <taxon>Ochrophyta</taxon>
        <taxon>Bacillariophyta</taxon>
        <taxon>Bacillariophyceae</taxon>
        <taxon>Bacillariophycidae</taxon>
        <taxon>Thalassiophysales</taxon>
        <taxon>Catenulaceae</taxon>
        <taxon>Amphora</taxon>
    </lineage>
</organism>
<dbReference type="GO" id="GO:0000725">
    <property type="term" value="P:recombinational repair"/>
    <property type="evidence" value="ECO:0007669"/>
    <property type="project" value="TreeGrafter"/>
</dbReference>
<dbReference type="SUPFAM" id="SSF54211">
    <property type="entry name" value="Ribosomal protein S5 domain 2-like"/>
    <property type="match status" value="1"/>
</dbReference>
<protein>
    <recommendedName>
        <fullName evidence="4">RecA family profile 1 domain-containing protein</fullName>
    </recommendedName>
</protein>
<dbReference type="InterPro" id="IPR027417">
    <property type="entry name" value="P-loop_NTPase"/>
</dbReference>
<dbReference type="SUPFAM" id="SSF52540">
    <property type="entry name" value="P-loop containing nucleoside triphosphate hydrolases"/>
    <property type="match status" value="1"/>
</dbReference>
<proteinExistence type="predicted"/>
<dbReference type="Gene3D" id="3.40.50.300">
    <property type="entry name" value="P-loop containing nucleotide triphosphate hydrolases"/>
    <property type="match status" value="1"/>
</dbReference>
<dbReference type="GO" id="GO:0003677">
    <property type="term" value="F:DNA binding"/>
    <property type="evidence" value="ECO:0007669"/>
    <property type="project" value="InterPro"/>
</dbReference>
<evidence type="ECO:0000259" key="4">
    <source>
        <dbReference type="PROSITE" id="PS50162"/>
    </source>
</evidence>
<feature type="compositionally biased region" description="Polar residues" evidence="3">
    <location>
        <begin position="103"/>
        <end position="124"/>
    </location>
</feature>
<evidence type="ECO:0000313" key="5">
    <source>
        <dbReference type="EMBL" id="CAE0401924.1"/>
    </source>
</evidence>
<dbReference type="Pfam" id="PF18073">
    <property type="entry name" value="Zn_ribbon_LapB"/>
    <property type="match status" value="1"/>
</dbReference>
<dbReference type="PANTHER" id="PTHR32472">
    <property type="entry name" value="DNA REPAIR PROTEIN RADA"/>
    <property type="match status" value="1"/>
</dbReference>
<keyword evidence="2" id="KW-0479">Metal-binding</keyword>
<dbReference type="InterPro" id="IPR020588">
    <property type="entry name" value="RecA_ATP-bd"/>
</dbReference>
<dbReference type="GO" id="GO:0009507">
    <property type="term" value="C:chloroplast"/>
    <property type="evidence" value="ECO:0007669"/>
    <property type="project" value="UniProtKB-SubCell"/>
</dbReference>
<gene>
    <name evidence="5" type="ORF">ACOF00016_LOCUS238</name>
</gene>
<feature type="region of interest" description="Disordered" evidence="3">
    <location>
        <begin position="83"/>
        <end position="130"/>
    </location>
</feature>
<evidence type="ECO:0000256" key="2">
    <source>
        <dbReference type="ARBA" id="ARBA00022723"/>
    </source>
</evidence>
<feature type="region of interest" description="Disordered" evidence="3">
    <location>
        <begin position="172"/>
        <end position="211"/>
    </location>
</feature>
<dbReference type="AlphaFoldDB" id="A0A7S3KWX8"/>
<evidence type="ECO:0000256" key="1">
    <source>
        <dbReference type="ARBA" id="ARBA00004229"/>
    </source>
</evidence>
<sequence>MTTKKKNNVGFDFAGCHSPFVMFFPALVLVVFSCHIHGSLSFSSSSASFAVTTTTRRRIRQQQMSYDYKAKILVQLAANYNEDEEEDDLDEDDDDDDEPPTVDISQFKPSTASFGWNAGRSSPAQRKGMGLASRATTTVYMCTNCGAETVQWMGRCPTCKEWNTLTEHVVTRGQQGDVPQPWFDNTRSLSSSSSSSWLDNNDNDGSNGPMKLNTLWEIKDDATKNQSRRRKQRIGIPNDAEFNTVLGGGIFPGSLILVGGAPGVGKSTLLLQTALDLASTAYQSQPGIGMGPAAKPDLGNHDDSLNGPVWYVSGEETPEQIAHRAQRLCHGDDAPPPNLYIWQETQVDRLCHFIVQAQQAQRQRTIATKTQESSSSYLLPPGLLVIDSIQTMVCAAGGTSAAGGVTQVRECVGLFLRLAKSTGIPVVLVGHVTKSGAVAGPRTVEHMVDCVLYLEGASQGGLHQIRILRANKNRFGSSDEVGVYEMNTAGRLQPVSDPSSLFLAHRILMLQDDSEGCAVSVALEGRRAVTLEVQALVTMGSEKFSRKTVDGIPVARLQLLLGVLQKRCRLYFSKQDVYVNVIADRLDRREAHAADLAVAVALVSSLTQIPVRADTAFCGQVGLLGELRTVVSLDKRVQEAKRMGFSRIITARDPSSYNKAKKQQKIYTTTSEGIEWIQCGTLFDALNLAMVDPLPKRRKTKPSVELLSSPGSMKELGLENAIVDDEEDEVDDFH</sequence>
<dbReference type="InterPro" id="IPR020568">
    <property type="entry name" value="Ribosomal_Su5_D2-typ_SF"/>
</dbReference>